<organism evidence="1 2">
    <name type="scientific">Plakobranchus ocellatus</name>
    <dbReference type="NCBI Taxonomy" id="259542"/>
    <lineage>
        <taxon>Eukaryota</taxon>
        <taxon>Metazoa</taxon>
        <taxon>Spiralia</taxon>
        <taxon>Lophotrochozoa</taxon>
        <taxon>Mollusca</taxon>
        <taxon>Gastropoda</taxon>
        <taxon>Heterobranchia</taxon>
        <taxon>Euthyneura</taxon>
        <taxon>Panpulmonata</taxon>
        <taxon>Sacoglossa</taxon>
        <taxon>Placobranchoidea</taxon>
        <taxon>Plakobranchidae</taxon>
        <taxon>Plakobranchus</taxon>
    </lineage>
</organism>
<evidence type="ECO:0000313" key="2">
    <source>
        <dbReference type="Proteomes" id="UP000735302"/>
    </source>
</evidence>
<keyword evidence="2" id="KW-1185">Reference proteome</keyword>
<protein>
    <submittedName>
        <fullName evidence="1">Uncharacterized protein</fullName>
    </submittedName>
</protein>
<dbReference type="Proteomes" id="UP000735302">
    <property type="component" value="Unassembled WGS sequence"/>
</dbReference>
<proteinExistence type="predicted"/>
<sequence length="241" mass="26382">MAFCIPGGRYWRKWTGGLAFGIPGVPVRYRQYPPPGMPKVSAPVRHCQYPSPEILKARAHVCHCQHPPPELPKVNAPVRHRQYKQQAREGNANILARWVIGEGGLEHWLLVSLVGDIDEGGLEDGLSVSLVGDIGEGGLEDWLSVSLVGDIREGGLEDGLSVSLVGDIGEGGLEDWLSVSLVGDIGEGGLEHDVGNLPHVMCCFKHETYPFFLVESFSFIFIITESKLSISSIEILLFHKH</sequence>
<evidence type="ECO:0000313" key="1">
    <source>
        <dbReference type="EMBL" id="GFN99293.1"/>
    </source>
</evidence>
<gene>
    <name evidence="1" type="ORF">PoB_002579900</name>
</gene>
<comment type="caution">
    <text evidence="1">The sequence shown here is derived from an EMBL/GenBank/DDBJ whole genome shotgun (WGS) entry which is preliminary data.</text>
</comment>
<reference evidence="1 2" key="1">
    <citation type="journal article" date="2021" name="Elife">
        <title>Chloroplast acquisition without the gene transfer in kleptoplastic sea slugs, Plakobranchus ocellatus.</title>
        <authorList>
            <person name="Maeda T."/>
            <person name="Takahashi S."/>
            <person name="Yoshida T."/>
            <person name="Shimamura S."/>
            <person name="Takaki Y."/>
            <person name="Nagai Y."/>
            <person name="Toyoda A."/>
            <person name="Suzuki Y."/>
            <person name="Arimoto A."/>
            <person name="Ishii H."/>
            <person name="Satoh N."/>
            <person name="Nishiyama T."/>
            <person name="Hasebe M."/>
            <person name="Maruyama T."/>
            <person name="Minagawa J."/>
            <person name="Obokata J."/>
            <person name="Shigenobu S."/>
        </authorList>
    </citation>
    <scope>NUCLEOTIDE SEQUENCE [LARGE SCALE GENOMIC DNA]</scope>
</reference>
<accession>A0AAV3ZZC8</accession>
<dbReference type="EMBL" id="BLXT01002986">
    <property type="protein sequence ID" value="GFN99293.1"/>
    <property type="molecule type" value="Genomic_DNA"/>
</dbReference>
<dbReference type="AlphaFoldDB" id="A0AAV3ZZC8"/>
<name>A0AAV3ZZC8_9GAST</name>